<dbReference type="PANTHER" id="PTHR48014:SF21">
    <property type="entry name" value="SERINE_THREONINE-PROTEIN KINASE FRAY2"/>
    <property type="match status" value="1"/>
</dbReference>
<dbReference type="Proteomes" id="UP000236291">
    <property type="component" value="Unassembled WGS sequence"/>
</dbReference>
<dbReference type="GO" id="GO:0043539">
    <property type="term" value="F:protein serine/threonine kinase activator activity"/>
    <property type="evidence" value="ECO:0007669"/>
    <property type="project" value="InterPro"/>
</dbReference>
<accession>A0A2K3MXY1</accession>
<feature type="compositionally biased region" description="Polar residues" evidence="2">
    <location>
        <begin position="44"/>
        <end position="60"/>
    </location>
</feature>
<dbReference type="PANTHER" id="PTHR48014">
    <property type="entry name" value="SERINE/THREONINE-PROTEIN KINASE FRAY2"/>
    <property type="match status" value="1"/>
</dbReference>
<dbReference type="STRING" id="57577.A0A2K3MXY1"/>
<dbReference type="InterPro" id="IPR047173">
    <property type="entry name" value="STRAD_A/B-like"/>
</dbReference>
<reference evidence="3 4" key="2">
    <citation type="journal article" date="2017" name="Front. Plant Sci.">
        <title>Gene Classification and Mining of Molecular Markers Useful in Red Clover (Trifolium pratense) Breeding.</title>
        <authorList>
            <person name="Istvanek J."/>
            <person name="Dluhosova J."/>
            <person name="Dluhos P."/>
            <person name="Patkova L."/>
            <person name="Nedelnik J."/>
            <person name="Repkova J."/>
        </authorList>
    </citation>
    <scope>NUCLEOTIDE SEQUENCE [LARGE SCALE GENOMIC DNA]</scope>
    <source>
        <strain evidence="4">cv. Tatra</strain>
        <tissue evidence="3">Young leaves</tissue>
    </source>
</reference>
<sequence length="258" mass="28669">MFHQHLLGFRDSSDDKSKANLVQIKGRFSVTSENLDLVKDIPVSSVSRRSPQAPQDSSPLRKSASVGDWMLDFKQQMPIGQSSNDLASMNIPTSVIVPHLHNLFQQTSIQQDLIMSLLSSLQITEANDALQNGKMPPIPRSPENNGTVDTTASERELHLLSKISELQSRMISLTDELTSEKLKHMQLQQQVAAHYSQQQNGEREEGALHSLPLLKGLCFLMVDKSHVSSPVQVALFSTGLCNNLKTRQVKMSKLIFQG</sequence>
<name>A0A2K3MXY1_TRIPR</name>
<proteinExistence type="inferred from homology"/>
<dbReference type="EMBL" id="ASHM01013670">
    <property type="protein sequence ID" value="PNX95632.1"/>
    <property type="molecule type" value="Genomic_DNA"/>
</dbReference>
<comment type="caution">
    <text evidence="3">The sequence shown here is derived from an EMBL/GenBank/DDBJ whole genome shotgun (WGS) entry which is preliminary data.</text>
</comment>
<protein>
    <submittedName>
        <fullName evidence="3">Serine/threonine-protein kinase fray2-like protein</fullName>
    </submittedName>
</protein>
<evidence type="ECO:0000313" key="3">
    <source>
        <dbReference type="EMBL" id="PNX95632.1"/>
    </source>
</evidence>
<evidence type="ECO:0000256" key="1">
    <source>
        <dbReference type="ARBA" id="ARBA00008874"/>
    </source>
</evidence>
<gene>
    <name evidence="3" type="ORF">L195_g018825</name>
</gene>
<comment type="similarity">
    <text evidence="1">Belongs to the protein kinase superfamily. STE Ser/Thr protein kinase family. STE20 subfamily.</text>
</comment>
<dbReference type="AlphaFoldDB" id="A0A2K3MXY1"/>
<keyword evidence="3" id="KW-0418">Kinase</keyword>
<evidence type="ECO:0000256" key="2">
    <source>
        <dbReference type="SAM" id="MobiDB-lite"/>
    </source>
</evidence>
<dbReference type="GO" id="GO:0016301">
    <property type="term" value="F:kinase activity"/>
    <property type="evidence" value="ECO:0007669"/>
    <property type="project" value="UniProtKB-KW"/>
</dbReference>
<keyword evidence="3" id="KW-0808">Transferase</keyword>
<reference evidence="3 4" key="1">
    <citation type="journal article" date="2014" name="Am. J. Bot.">
        <title>Genome assembly and annotation for red clover (Trifolium pratense; Fabaceae).</title>
        <authorList>
            <person name="Istvanek J."/>
            <person name="Jaros M."/>
            <person name="Krenek A."/>
            <person name="Repkova J."/>
        </authorList>
    </citation>
    <scope>NUCLEOTIDE SEQUENCE [LARGE SCALE GENOMIC DNA]</scope>
    <source>
        <strain evidence="4">cv. Tatra</strain>
        <tissue evidence="3">Young leaves</tissue>
    </source>
</reference>
<feature type="region of interest" description="Disordered" evidence="2">
    <location>
        <begin position="44"/>
        <end position="63"/>
    </location>
</feature>
<organism evidence="3 4">
    <name type="scientific">Trifolium pratense</name>
    <name type="common">Red clover</name>
    <dbReference type="NCBI Taxonomy" id="57577"/>
    <lineage>
        <taxon>Eukaryota</taxon>
        <taxon>Viridiplantae</taxon>
        <taxon>Streptophyta</taxon>
        <taxon>Embryophyta</taxon>
        <taxon>Tracheophyta</taxon>
        <taxon>Spermatophyta</taxon>
        <taxon>Magnoliopsida</taxon>
        <taxon>eudicotyledons</taxon>
        <taxon>Gunneridae</taxon>
        <taxon>Pentapetalae</taxon>
        <taxon>rosids</taxon>
        <taxon>fabids</taxon>
        <taxon>Fabales</taxon>
        <taxon>Fabaceae</taxon>
        <taxon>Papilionoideae</taxon>
        <taxon>50 kb inversion clade</taxon>
        <taxon>NPAAA clade</taxon>
        <taxon>Hologalegina</taxon>
        <taxon>IRL clade</taxon>
        <taxon>Trifolieae</taxon>
        <taxon>Trifolium</taxon>
    </lineage>
</organism>
<evidence type="ECO:0000313" key="4">
    <source>
        <dbReference type="Proteomes" id="UP000236291"/>
    </source>
</evidence>